<dbReference type="Proteomes" id="UP000192674">
    <property type="component" value="Unassembled WGS sequence"/>
</dbReference>
<dbReference type="GO" id="GO:0003700">
    <property type="term" value="F:DNA-binding transcription factor activity"/>
    <property type="evidence" value="ECO:0007669"/>
    <property type="project" value="InterPro"/>
</dbReference>
<evidence type="ECO:0000313" key="2">
    <source>
        <dbReference type="EMBL" id="SMD21548.1"/>
    </source>
</evidence>
<dbReference type="Gene3D" id="1.10.10.10">
    <property type="entry name" value="Winged helix-like DNA-binding domain superfamily/Winged helix DNA-binding domain"/>
    <property type="match status" value="1"/>
</dbReference>
<dbReference type="Pfam" id="PF12840">
    <property type="entry name" value="HTH_20"/>
    <property type="match status" value="1"/>
</dbReference>
<sequence length="195" mass="21224">MTDLPARMRVRDVELMRALAHPLRAELLNYLMSVGPRTASECATAVGSTASNCSWHLRQLASWGLVERADGDNARDKPWRATQVGLDLGEFSTDPVTQAAQLAAWGANTANDQVLTQRFADSIDLIEPEWQQVSGISTYALRISATELAELTAAIDALIRPYVATIRTDAPPDARPVHTSVRAFPRIEADGKPSS</sequence>
<dbReference type="OrthoDB" id="7945987at2"/>
<dbReference type="AlphaFoldDB" id="A0A1W2FIX0"/>
<organism evidence="2 3">
    <name type="scientific">Kibdelosporangium aridum</name>
    <dbReference type="NCBI Taxonomy" id="2030"/>
    <lineage>
        <taxon>Bacteria</taxon>
        <taxon>Bacillati</taxon>
        <taxon>Actinomycetota</taxon>
        <taxon>Actinomycetes</taxon>
        <taxon>Pseudonocardiales</taxon>
        <taxon>Pseudonocardiaceae</taxon>
        <taxon>Kibdelosporangium</taxon>
    </lineage>
</organism>
<reference evidence="2 3" key="1">
    <citation type="submission" date="2017-04" db="EMBL/GenBank/DDBJ databases">
        <authorList>
            <person name="Afonso C.L."/>
            <person name="Miller P.J."/>
            <person name="Scott M.A."/>
            <person name="Spackman E."/>
            <person name="Goraichik I."/>
            <person name="Dimitrov K.M."/>
            <person name="Suarez D.L."/>
            <person name="Swayne D.E."/>
        </authorList>
    </citation>
    <scope>NUCLEOTIDE SEQUENCE [LARGE SCALE GENOMIC DNA]</scope>
    <source>
        <strain evidence="2 3">DSM 43828</strain>
    </source>
</reference>
<protein>
    <submittedName>
        <fullName evidence="2">Helix-turn-helix domain-containing protein</fullName>
    </submittedName>
</protein>
<dbReference type="InterPro" id="IPR036390">
    <property type="entry name" value="WH_DNA-bd_sf"/>
</dbReference>
<dbReference type="EMBL" id="FWXV01000007">
    <property type="protein sequence ID" value="SMD21548.1"/>
    <property type="molecule type" value="Genomic_DNA"/>
</dbReference>
<evidence type="ECO:0000313" key="3">
    <source>
        <dbReference type="Proteomes" id="UP000192674"/>
    </source>
</evidence>
<accession>A0A1W2FIX0</accession>
<dbReference type="SUPFAM" id="SSF46785">
    <property type="entry name" value="Winged helix' DNA-binding domain"/>
    <property type="match status" value="1"/>
</dbReference>
<dbReference type="InterPro" id="IPR001845">
    <property type="entry name" value="HTH_ArsR_DNA-bd_dom"/>
</dbReference>
<dbReference type="InterPro" id="IPR011991">
    <property type="entry name" value="ArsR-like_HTH"/>
</dbReference>
<keyword evidence="3" id="KW-1185">Reference proteome</keyword>
<feature type="domain" description="HTH arsR-type" evidence="1">
    <location>
        <begin position="14"/>
        <end position="93"/>
    </location>
</feature>
<name>A0A1W2FIX0_KIBAR</name>
<dbReference type="SMART" id="SM00418">
    <property type="entry name" value="HTH_ARSR"/>
    <property type="match status" value="1"/>
</dbReference>
<dbReference type="InterPro" id="IPR036388">
    <property type="entry name" value="WH-like_DNA-bd_sf"/>
</dbReference>
<dbReference type="RefSeq" id="WP_084430854.1">
    <property type="nucleotide sequence ID" value="NZ_FWXV01000007.1"/>
</dbReference>
<proteinExistence type="predicted"/>
<evidence type="ECO:0000259" key="1">
    <source>
        <dbReference type="SMART" id="SM00418"/>
    </source>
</evidence>
<gene>
    <name evidence="2" type="ORF">SAMN05661093_06881</name>
</gene>
<dbReference type="CDD" id="cd00090">
    <property type="entry name" value="HTH_ARSR"/>
    <property type="match status" value="1"/>
</dbReference>